<accession>A0A919JFG2</accession>
<evidence type="ECO:0000256" key="2">
    <source>
        <dbReference type="ARBA" id="ARBA00023002"/>
    </source>
</evidence>
<evidence type="ECO:0000256" key="1">
    <source>
        <dbReference type="ARBA" id="ARBA00006484"/>
    </source>
</evidence>
<dbReference type="GO" id="GO:0016491">
    <property type="term" value="F:oxidoreductase activity"/>
    <property type="evidence" value="ECO:0007669"/>
    <property type="project" value="UniProtKB-KW"/>
</dbReference>
<reference evidence="5" key="1">
    <citation type="submission" date="2021-01" db="EMBL/GenBank/DDBJ databases">
        <title>Whole genome shotgun sequence of Actinoplanes ferrugineus NBRC 15555.</title>
        <authorList>
            <person name="Komaki H."/>
            <person name="Tamura T."/>
        </authorList>
    </citation>
    <scope>NUCLEOTIDE SEQUENCE</scope>
    <source>
        <strain evidence="5">NBRC 15555</strain>
    </source>
</reference>
<dbReference type="SUPFAM" id="SSF51735">
    <property type="entry name" value="NAD(P)-binding Rossmann-fold domains"/>
    <property type="match status" value="1"/>
</dbReference>
<dbReference type="Proteomes" id="UP000598174">
    <property type="component" value="Unassembled WGS sequence"/>
</dbReference>
<dbReference type="SMART" id="SM00822">
    <property type="entry name" value="PKS_KR"/>
    <property type="match status" value="1"/>
</dbReference>
<evidence type="ECO:0000313" key="5">
    <source>
        <dbReference type="EMBL" id="GIE16221.1"/>
    </source>
</evidence>
<dbReference type="PIRSF" id="PIRSF000126">
    <property type="entry name" value="11-beta-HSD1"/>
    <property type="match status" value="1"/>
</dbReference>
<evidence type="ECO:0000313" key="6">
    <source>
        <dbReference type="Proteomes" id="UP000598174"/>
    </source>
</evidence>
<organism evidence="5 6">
    <name type="scientific">Paractinoplanes ferrugineus</name>
    <dbReference type="NCBI Taxonomy" id="113564"/>
    <lineage>
        <taxon>Bacteria</taxon>
        <taxon>Bacillati</taxon>
        <taxon>Actinomycetota</taxon>
        <taxon>Actinomycetes</taxon>
        <taxon>Micromonosporales</taxon>
        <taxon>Micromonosporaceae</taxon>
        <taxon>Paractinoplanes</taxon>
    </lineage>
</organism>
<evidence type="ECO:0000259" key="4">
    <source>
        <dbReference type="SMART" id="SM00822"/>
    </source>
</evidence>
<feature type="domain" description="Ketoreductase" evidence="4">
    <location>
        <begin position="6"/>
        <end position="191"/>
    </location>
</feature>
<dbReference type="InterPro" id="IPR057326">
    <property type="entry name" value="KR_dom"/>
</dbReference>
<evidence type="ECO:0000256" key="3">
    <source>
        <dbReference type="RuleBase" id="RU000363"/>
    </source>
</evidence>
<gene>
    <name evidence="5" type="ORF">Afe05nite_80610</name>
</gene>
<dbReference type="PRINTS" id="PR00080">
    <property type="entry name" value="SDRFAMILY"/>
</dbReference>
<dbReference type="RefSeq" id="WP_203822563.1">
    <property type="nucleotide sequence ID" value="NZ_BAAABP010000012.1"/>
</dbReference>
<sequence length="268" mass="28354">MAYAYRTALVTGASSGLGREFAEQAAAAGSDLILVARRANLLDELAAELGRRHGVAVEVLPADLADEQDITRVEERLAEPGRPVDLLVNNAGFDMTGRFAEVPADVQRRQLAVNVTAPIRLARAALPRMIKEQRGGILLVSSLVSALPMPGSALYGASKALLTAFGESLHMEAMPHGVQVTSVSAGLIRTNFHEVAGINTEGLPKAAWMEADAVARAGLAAISAGRVSVIPGRLNRIQAVYAKLAPRALLRAMTKRFLYRDVPATTGS</sequence>
<dbReference type="EMBL" id="BOMM01000080">
    <property type="protein sequence ID" value="GIE16221.1"/>
    <property type="molecule type" value="Genomic_DNA"/>
</dbReference>
<dbReference type="InterPro" id="IPR036291">
    <property type="entry name" value="NAD(P)-bd_dom_sf"/>
</dbReference>
<name>A0A919JFG2_9ACTN</name>
<dbReference type="PRINTS" id="PR00081">
    <property type="entry name" value="GDHRDH"/>
</dbReference>
<comment type="caution">
    <text evidence="5">The sequence shown here is derived from an EMBL/GenBank/DDBJ whole genome shotgun (WGS) entry which is preliminary data.</text>
</comment>
<comment type="similarity">
    <text evidence="1 3">Belongs to the short-chain dehydrogenases/reductases (SDR) family.</text>
</comment>
<dbReference type="AlphaFoldDB" id="A0A919JFG2"/>
<keyword evidence="2" id="KW-0560">Oxidoreductase</keyword>
<dbReference type="GO" id="GO:0016020">
    <property type="term" value="C:membrane"/>
    <property type="evidence" value="ECO:0007669"/>
    <property type="project" value="TreeGrafter"/>
</dbReference>
<dbReference type="PANTHER" id="PTHR44196:SF2">
    <property type="entry name" value="SHORT-CHAIN DEHYDROGENASE-RELATED"/>
    <property type="match status" value="1"/>
</dbReference>
<protein>
    <submittedName>
        <fullName evidence="5">Short-chain dehydrogenase</fullName>
    </submittedName>
</protein>
<dbReference type="Gene3D" id="3.40.50.720">
    <property type="entry name" value="NAD(P)-binding Rossmann-like Domain"/>
    <property type="match status" value="1"/>
</dbReference>
<dbReference type="InterPro" id="IPR002347">
    <property type="entry name" value="SDR_fam"/>
</dbReference>
<keyword evidence="6" id="KW-1185">Reference proteome</keyword>
<proteinExistence type="inferred from homology"/>
<dbReference type="PANTHER" id="PTHR44196">
    <property type="entry name" value="DEHYDROGENASE/REDUCTASE SDR FAMILY MEMBER 7B"/>
    <property type="match status" value="1"/>
</dbReference>
<dbReference type="Pfam" id="PF00106">
    <property type="entry name" value="adh_short"/>
    <property type="match status" value="1"/>
</dbReference>